<feature type="domain" description="AlgX/AlgJ SGNH hydrolase-like" evidence="8">
    <location>
        <begin position="429"/>
        <end position="532"/>
    </location>
</feature>
<dbReference type="GO" id="GO:0016788">
    <property type="term" value="F:hydrolase activity, acting on ester bonds"/>
    <property type="evidence" value="ECO:0007669"/>
    <property type="project" value="UniProtKB-ARBA"/>
</dbReference>
<feature type="transmembrane region" description="Helical" evidence="7">
    <location>
        <begin position="157"/>
        <end position="185"/>
    </location>
</feature>
<dbReference type="EMBL" id="QMIF01000001">
    <property type="protein sequence ID" value="TVM36482.1"/>
    <property type="molecule type" value="Genomic_DNA"/>
</dbReference>
<evidence type="ECO:0000256" key="7">
    <source>
        <dbReference type="SAM" id="Phobius"/>
    </source>
</evidence>
<evidence type="ECO:0000256" key="2">
    <source>
        <dbReference type="ARBA" id="ARBA00005182"/>
    </source>
</evidence>
<keyword evidence="5" id="KW-0574">Periplasm</keyword>
<evidence type="ECO:0000259" key="8">
    <source>
        <dbReference type="Pfam" id="PF16822"/>
    </source>
</evidence>
<dbReference type="AlphaFoldDB" id="A0A6P1ZL26"/>
<accession>A0A6P1ZL26</accession>
<dbReference type="OrthoDB" id="929628at2"/>
<comment type="subcellular location">
    <subcellularLocation>
        <location evidence="1">Periplasm</location>
    </subcellularLocation>
</comment>
<dbReference type="UniPathway" id="UPA00286"/>
<keyword evidence="4" id="KW-0732">Signal</keyword>
<dbReference type="InterPro" id="IPR036514">
    <property type="entry name" value="SGNH_hydro_sf"/>
</dbReference>
<evidence type="ECO:0000256" key="3">
    <source>
        <dbReference type="ARBA" id="ARBA00022679"/>
    </source>
</evidence>
<evidence type="ECO:0000313" key="10">
    <source>
        <dbReference type="Proteomes" id="UP000434052"/>
    </source>
</evidence>
<evidence type="ECO:0000256" key="1">
    <source>
        <dbReference type="ARBA" id="ARBA00004418"/>
    </source>
</evidence>
<evidence type="ECO:0000256" key="6">
    <source>
        <dbReference type="ARBA" id="ARBA00022841"/>
    </source>
</evidence>
<dbReference type="GO" id="GO:0042121">
    <property type="term" value="P:alginic acid biosynthetic process"/>
    <property type="evidence" value="ECO:0007669"/>
    <property type="project" value="UniProtKB-UniPathway"/>
</dbReference>
<dbReference type="RefSeq" id="WP_144233520.1">
    <property type="nucleotide sequence ID" value="NZ_QMIF01000001.1"/>
</dbReference>
<dbReference type="Proteomes" id="UP000434052">
    <property type="component" value="Unassembled WGS sequence"/>
</dbReference>
<keyword evidence="7" id="KW-1133">Transmembrane helix</keyword>
<sequence>MLRSIFHPRTISIALLALLPVAFVIAALTVFGQFFTQNLVFMPHVRPTFYAGMAGLTVGSVALVLAAIRLIRDWRSWWAAVSRLESWWLLHLWAYGFLAAAIVAGLCFEALFQNVVLTGTVFMGLYLAIHGVLALTLVYAPGSLSRPPRLLRPVDRVLSIVVGVIFVVEFGMTLHSQLFFTMVYWNESQASQQYIEQQMLLDNVYLGHKFNKNHFYDKEFVANSDGDFIINSITGSFGLGMVPLPYNFTSVAERELRAALKNDPAVGRVEVQNMGLPSAELHDLIRVYNNVSKPLHPDLTIYAAFLTNDLHVVEPEALRHSYYQNWRLYKFIDKLVSPYQQATPRIKIEHPLRLNSLRDVRMDGEGAPAVPDYVLDPSKEKPSLPEDIFIRRELQRLVVCQPERNNIQGIYDMYLGALKQLWTEARPNFIVVFIPDELQVNDELWNKLMSMVDDPSQFVRDYPQKRVGEFCKRNGIPYLDLLPALQEAQKKQHVYHLRDTHWNAWGNEVAGKAIAKKVLEFEGWKEAPPSETRNGASASATQ</sequence>
<dbReference type="GO" id="GO:0016740">
    <property type="term" value="F:transferase activity"/>
    <property type="evidence" value="ECO:0007669"/>
    <property type="project" value="UniProtKB-KW"/>
</dbReference>
<proteinExistence type="predicted"/>
<name>A0A6P1ZL26_9BACT</name>
<evidence type="ECO:0000256" key="5">
    <source>
        <dbReference type="ARBA" id="ARBA00022764"/>
    </source>
</evidence>
<dbReference type="SUPFAM" id="SSF52266">
    <property type="entry name" value="SGNH hydrolase"/>
    <property type="match status" value="1"/>
</dbReference>
<keyword evidence="3" id="KW-0808">Transferase</keyword>
<feature type="transmembrane region" description="Helical" evidence="7">
    <location>
        <begin position="12"/>
        <end position="36"/>
    </location>
</feature>
<comment type="caution">
    <text evidence="9">The sequence shown here is derived from an EMBL/GenBank/DDBJ whole genome shotgun (WGS) entry which is preliminary data.</text>
</comment>
<keyword evidence="7" id="KW-0472">Membrane</keyword>
<reference evidence="9 10" key="1">
    <citation type="submission" date="2018-06" db="EMBL/GenBank/DDBJ databases">
        <title>Complete genome of Desulfovibrio marinus P48SEP.</title>
        <authorList>
            <person name="Crispim J.S."/>
            <person name="Vidigal P.M.P."/>
            <person name="Silva L.C.F."/>
            <person name="Araujo L.C."/>
            <person name="Laguardia C.N."/>
            <person name="Dias R.S."/>
            <person name="Sousa M.P."/>
            <person name="Paula S.O."/>
            <person name="Silva C."/>
        </authorList>
    </citation>
    <scope>NUCLEOTIDE SEQUENCE [LARGE SCALE GENOMIC DNA]</scope>
    <source>
        <strain evidence="9 10">P48SEP</strain>
    </source>
</reference>
<dbReference type="InterPro" id="IPR031811">
    <property type="entry name" value="ALGX/ALGJ_SGNH-like"/>
</dbReference>
<dbReference type="Pfam" id="PF16822">
    <property type="entry name" value="ALGX"/>
    <property type="match status" value="1"/>
</dbReference>
<feature type="transmembrane region" description="Helical" evidence="7">
    <location>
        <begin position="48"/>
        <end position="71"/>
    </location>
</feature>
<feature type="transmembrane region" description="Helical" evidence="7">
    <location>
        <begin position="92"/>
        <end position="112"/>
    </location>
</feature>
<evidence type="ECO:0000256" key="4">
    <source>
        <dbReference type="ARBA" id="ARBA00022729"/>
    </source>
</evidence>
<protein>
    <recommendedName>
        <fullName evidence="8">AlgX/AlgJ SGNH hydrolase-like domain-containing protein</fullName>
    </recommendedName>
</protein>
<dbReference type="GO" id="GO:0042597">
    <property type="term" value="C:periplasmic space"/>
    <property type="evidence" value="ECO:0007669"/>
    <property type="project" value="UniProtKB-SubCell"/>
</dbReference>
<feature type="transmembrane region" description="Helical" evidence="7">
    <location>
        <begin position="124"/>
        <end position="145"/>
    </location>
</feature>
<keyword evidence="7" id="KW-0812">Transmembrane</keyword>
<gene>
    <name evidence="9" type="ORF">DQK91_00725</name>
</gene>
<organism evidence="9 10">
    <name type="scientific">Oceanidesulfovibrio marinus</name>
    <dbReference type="NCBI Taxonomy" id="370038"/>
    <lineage>
        <taxon>Bacteria</taxon>
        <taxon>Pseudomonadati</taxon>
        <taxon>Thermodesulfobacteriota</taxon>
        <taxon>Desulfovibrionia</taxon>
        <taxon>Desulfovibrionales</taxon>
        <taxon>Desulfovibrionaceae</taxon>
        <taxon>Oceanidesulfovibrio</taxon>
    </lineage>
</organism>
<evidence type="ECO:0000313" key="9">
    <source>
        <dbReference type="EMBL" id="TVM36482.1"/>
    </source>
</evidence>
<dbReference type="Gene3D" id="3.40.50.1110">
    <property type="entry name" value="SGNH hydrolase"/>
    <property type="match status" value="1"/>
</dbReference>
<keyword evidence="6" id="KW-0016">Alginate biosynthesis</keyword>
<comment type="pathway">
    <text evidence="2">Glycan biosynthesis; alginate biosynthesis.</text>
</comment>